<dbReference type="FunFam" id="3.40.50.1460:FF:000008">
    <property type="entry name" value="caspase-8 isoform X1"/>
    <property type="match status" value="1"/>
</dbReference>
<comment type="subcellular location">
    <subcellularLocation>
        <location evidence="2">Cytoplasm</location>
    </subcellularLocation>
    <subcellularLocation>
        <location evidence="1">Nucleus</location>
    </subcellularLocation>
</comment>
<reference evidence="20" key="2">
    <citation type="submission" date="2025-09" db="UniProtKB">
        <authorList>
            <consortium name="Ensembl"/>
        </authorList>
    </citation>
    <scope>IDENTIFICATION</scope>
</reference>
<evidence type="ECO:0000256" key="3">
    <source>
        <dbReference type="ARBA" id="ARBA00010134"/>
    </source>
</evidence>
<feature type="domain" description="DED" evidence="17">
    <location>
        <begin position="5"/>
        <end position="82"/>
    </location>
</feature>
<dbReference type="AlphaFoldDB" id="A0A3Q3AXL9"/>
<dbReference type="PANTHER" id="PTHR48169">
    <property type="entry name" value="DED DOMAIN-CONTAINING PROTEIN"/>
    <property type="match status" value="1"/>
</dbReference>
<evidence type="ECO:0000256" key="16">
    <source>
        <dbReference type="RuleBase" id="RU003971"/>
    </source>
</evidence>
<dbReference type="EC" id="3.4.22.61" evidence="14"/>
<dbReference type="Pfam" id="PF00656">
    <property type="entry name" value="Peptidase_C14"/>
    <property type="match status" value="1"/>
</dbReference>
<dbReference type="Pfam" id="PF01335">
    <property type="entry name" value="DED"/>
    <property type="match status" value="2"/>
</dbReference>
<dbReference type="GO" id="GO:0043065">
    <property type="term" value="P:positive regulation of apoptotic process"/>
    <property type="evidence" value="ECO:0007669"/>
    <property type="project" value="UniProtKB-ARBA"/>
</dbReference>
<dbReference type="FunFam" id="1.10.533.10:FF:000016">
    <property type="entry name" value="CASP8 and FADD-like apoptosis regulator"/>
    <property type="match status" value="1"/>
</dbReference>
<evidence type="ECO:0000256" key="4">
    <source>
        <dbReference type="ARBA" id="ARBA00022490"/>
    </source>
</evidence>
<dbReference type="SMART" id="SM00115">
    <property type="entry name" value="CASc"/>
    <property type="match status" value="1"/>
</dbReference>
<evidence type="ECO:0000256" key="11">
    <source>
        <dbReference type="ARBA" id="ARBA00023145"/>
    </source>
</evidence>
<organism evidence="20 21">
    <name type="scientific">Kryptolebias marmoratus</name>
    <name type="common">Mangrove killifish</name>
    <name type="synonym">Rivulus marmoratus</name>
    <dbReference type="NCBI Taxonomy" id="37003"/>
    <lineage>
        <taxon>Eukaryota</taxon>
        <taxon>Metazoa</taxon>
        <taxon>Chordata</taxon>
        <taxon>Craniata</taxon>
        <taxon>Vertebrata</taxon>
        <taxon>Euteleostomi</taxon>
        <taxon>Actinopterygii</taxon>
        <taxon>Neopterygii</taxon>
        <taxon>Teleostei</taxon>
        <taxon>Neoteleostei</taxon>
        <taxon>Acanthomorphata</taxon>
        <taxon>Ovalentaria</taxon>
        <taxon>Atherinomorphae</taxon>
        <taxon>Cyprinodontiformes</taxon>
        <taxon>Rivulidae</taxon>
        <taxon>Kryptolebias</taxon>
    </lineage>
</organism>
<dbReference type="GO" id="GO:0004197">
    <property type="term" value="F:cysteine-type endopeptidase activity"/>
    <property type="evidence" value="ECO:0007669"/>
    <property type="project" value="InterPro"/>
</dbReference>
<keyword evidence="5" id="KW-0597">Phosphoprotein</keyword>
<evidence type="ECO:0000256" key="10">
    <source>
        <dbReference type="ARBA" id="ARBA00022807"/>
    </source>
</evidence>
<dbReference type="GO" id="GO:0005634">
    <property type="term" value="C:nucleus"/>
    <property type="evidence" value="ECO:0007669"/>
    <property type="project" value="UniProtKB-SubCell"/>
</dbReference>
<evidence type="ECO:0000256" key="14">
    <source>
        <dbReference type="ARBA" id="ARBA00066479"/>
    </source>
</evidence>
<dbReference type="GO" id="GO:0051604">
    <property type="term" value="P:protein maturation"/>
    <property type="evidence" value="ECO:0007669"/>
    <property type="project" value="UniProtKB-ARBA"/>
</dbReference>
<evidence type="ECO:0000256" key="9">
    <source>
        <dbReference type="ARBA" id="ARBA00022801"/>
    </source>
</evidence>
<dbReference type="SUPFAM" id="SSF47986">
    <property type="entry name" value="DEATH domain"/>
    <property type="match status" value="2"/>
</dbReference>
<reference evidence="20" key="1">
    <citation type="submission" date="2025-08" db="UniProtKB">
        <authorList>
            <consortium name="Ensembl"/>
        </authorList>
    </citation>
    <scope>IDENTIFICATION</scope>
</reference>
<dbReference type="SMART" id="SM00031">
    <property type="entry name" value="DED"/>
    <property type="match status" value="2"/>
</dbReference>
<keyword evidence="21" id="KW-1185">Reference proteome</keyword>
<dbReference type="PANTHER" id="PTHR48169:SF7">
    <property type="entry name" value="CASPASE 10"/>
    <property type="match status" value="1"/>
</dbReference>
<name>A0A3Q3AXL9_KRYMA</name>
<evidence type="ECO:0000256" key="5">
    <source>
        <dbReference type="ARBA" id="ARBA00022553"/>
    </source>
</evidence>
<sequence>MQDMDFQKLLLDVGKGLGQDELRALTFLCADLLRRNPNSVETFSDLFSCLMDRDVLSAERPQLLTELLTTIQQPRLLRDLRLNERITTNYISSYRKLLYSLSEDITSEDLQSIKFLLNRLVPRRKLAENSVSTTLDVFLEMEHLELISETNLDKLESMFNAVCPVLNQKIAKYKARPGKPLGRKKRSPESKRGICVILNNEDFSKSGSNLGNRVGTIPDENALRGVFEWLGFEVQVHRNLGKRPMLSVLQKLSKEDYKQMDCLVCCVLSHGEEGTVYGVDGCTVTIKELMAPFNGMRCPSLVEKPKLFFIQACQGTDYQKAVETDSRKKEEEDDNICSDARVAESIPSNADFLLGMATVPSYVSFRDRNNGTWYIQSLCQNLTKMVPMGTDLVSILTKVNADVSKKSDSFGWRKQMPQPSFSLRKRVIFPIPTGPPPAFGAI</sequence>
<feature type="domain" description="DED" evidence="17">
    <location>
        <begin position="93"/>
        <end position="162"/>
    </location>
</feature>
<accession>A0A3Q3AXL9</accession>
<evidence type="ECO:0000256" key="2">
    <source>
        <dbReference type="ARBA" id="ARBA00004496"/>
    </source>
</evidence>
<dbReference type="Proteomes" id="UP000264800">
    <property type="component" value="Unplaced"/>
</dbReference>
<dbReference type="InterPro" id="IPR011600">
    <property type="entry name" value="Pept_C14_caspase"/>
</dbReference>
<evidence type="ECO:0000256" key="8">
    <source>
        <dbReference type="ARBA" id="ARBA00022737"/>
    </source>
</evidence>
<keyword evidence="6" id="KW-0645">Protease</keyword>
<dbReference type="GO" id="GO:0005737">
    <property type="term" value="C:cytoplasm"/>
    <property type="evidence" value="ECO:0007669"/>
    <property type="project" value="UniProtKB-SubCell"/>
</dbReference>
<evidence type="ECO:0000259" key="18">
    <source>
        <dbReference type="PROSITE" id="PS50207"/>
    </source>
</evidence>
<comment type="similarity">
    <text evidence="3 16">Belongs to the peptidase C14A family.</text>
</comment>
<feature type="domain" description="Caspase family p10" evidence="18">
    <location>
        <begin position="342"/>
        <end position="429"/>
    </location>
</feature>
<dbReference type="PROSITE" id="PS50168">
    <property type="entry name" value="DED"/>
    <property type="match status" value="2"/>
</dbReference>
<evidence type="ECO:0000256" key="13">
    <source>
        <dbReference type="ARBA" id="ARBA00051626"/>
    </source>
</evidence>
<keyword evidence="7" id="KW-0053">Apoptosis</keyword>
<dbReference type="InterPro" id="IPR001309">
    <property type="entry name" value="Pept_C14_p20"/>
</dbReference>
<dbReference type="GO" id="GO:0006508">
    <property type="term" value="P:proteolysis"/>
    <property type="evidence" value="ECO:0007669"/>
    <property type="project" value="UniProtKB-KW"/>
</dbReference>
<dbReference type="PROSITE" id="PS50208">
    <property type="entry name" value="CASPASE_P20"/>
    <property type="match status" value="1"/>
</dbReference>
<evidence type="ECO:0000256" key="7">
    <source>
        <dbReference type="ARBA" id="ARBA00022703"/>
    </source>
</evidence>
<keyword evidence="4" id="KW-0963">Cytoplasm</keyword>
<dbReference type="GO" id="GO:0005886">
    <property type="term" value="C:plasma membrane"/>
    <property type="evidence" value="ECO:0007669"/>
    <property type="project" value="UniProtKB-ARBA"/>
</dbReference>
<dbReference type="InterPro" id="IPR015917">
    <property type="entry name" value="Pept_C14A"/>
</dbReference>
<evidence type="ECO:0000256" key="12">
    <source>
        <dbReference type="ARBA" id="ARBA00023242"/>
    </source>
</evidence>
<proteinExistence type="inferred from homology"/>
<evidence type="ECO:0000259" key="19">
    <source>
        <dbReference type="PROSITE" id="PS50208"/>
    </source>
</evidence>
<keyword evidence="9" id="KW-0378">Hydrolase</keyword>
<keyword evidence="10" id="KW-0788">Thiol protease</keyword>
<dbReference type="CDD" id="cd00032">
    <property type="entry name" value="CASc"/>
    <property type="match status" value="1"/>
</dbReference>
<comment type="catalytic activity">
    <reaction evidence="13">
        <text>Strict requirement for Asp at position P1 and has a preferred cleavage sequence of (Leu/Asp/Val)-Glu-Thr-Asp-|-(Gly/Ser/Ala).</text>
        <dbReference type="EC" id="3.4.22.61"/>
    </reaction>
</comment>
<evidence type="ECO:0000256" key="6">
    <source>
        <dbReference type="ARBA" id="ARBA00022670"/>
    </source>
</evidence>
<keyword evidence="8" id="KW-0677">Repeat</keyword>
<evidence type="ECO:0000313" key="21">
    <source>
        <dbReference type="Proteomes" id="UP000264800"/>
    </source>
</evidence>
<keyword evidence="12" id="KW-0539">Nucleus</keyword>
<evidence type="ECO:0000259" key="17">
    <source>
        <dbReference type="PROSITE" id="PS50168"/>
    </source>
</evidence>
<dbReference type="InterPro" id="IPR033139">
    <property type="entry name" value="Caspase_cys_AS"/>
</dbReference>
<feature type="domain" description="Caspase family p20" evidence="19">
    <location>
        <begin position="191"/>
        <end position="317"/>
    </location>
</feature>
<evidence type="ECO:0000256" key="15">
    <source>
        <dbReference type="ARBA" id="ARBA00068172"/>
    </source>
</evidence>
<dbReference type="InterPro" id="IPR011029">
    <property type="entry name" value="DEATH-like_dom_sf"/>
</dbReference>
<dbReference type="Gene3D" id="1.10.533.10">
    <property type="entry name" value="Death Domain, Fas"/>
    <property type="match status" value="2"/>
</dbReference>
<dbReference type="PROSITE" id="PS01122">
    <property type="entry name" value="CASPASE_CYS"/>
    <property type="match status" value="1"/>
</dbReference>
<protein>
    <recommendedName>
        <fullName evidence="15">Caspase-8</fullName>
        <ecNumber evidence="14">3.4.22.61</ecNumber>
    </recommendedName>
</protein>
<dbReference type="SUPFAM" id="SSF52129">
    <property type="entry name" value="Caspase-like"/>
    <property type="match status" value="1"/>
</dbReference>
<dbReference type="InterPro" id="IPR001875">
    <property type="entry name" value="DED_dom"/>
</dbReference>
<dbReference type="GeneTree" id="ENSGT00940000160994"/>
<dbReference type="GO" id="GO:0006915">
    <property type="term" value="P:apoptotic process"/>
    <property type="evidence" value="ECO:0007669"/>
    <property type="project" value="UniProtKB-KW"/>
</dbReference>
<keyword evidence="11" id="KW-0865">Zymogen</keyword>
<dbReference type="InterPro" id="IPR002138">
    <property type="entry name" value="Pept_C14_p10"/>
</dbReference>
<dbReference type="CDD" id="cd08334">
    <property type="entry name" value="DED_Caspase_8_10_r2"/>
    <property type="match status" value="1"/>
</dbReference>
<evidence type="ECO:0000313" key="20">
    <source>
        <dbReference type="Ensembl" id="ENSKMAP00000021893.1"/>
    </source>
</evidence>
<dbReference type="PRINTS" id="PR00376">
    <property type="entry name" value="IL1BCENZYME"/>
</dbReference>
<dbReference type="Ensembl" id="ENSKMAT00000022174.1">
    <property type="protein sequence ID" value="ENSKMAP00000021893.1"/>
    <property type="gene ID" value="ENSKMAG00000016238.1"/>
</dbReference>
<dbReference type="InterPro" id="IPR029030">
    <property type="entry name" value="Caspase-like_dom_sf"/>
</dbReference>
<dbReference type="PROSITE" id="PS50207">
    <property type="entry name" value="CASPASE_P10"/>
    <property type="match status" value="1"/>
</dbReference>
<dbReference type="Gene3D" id="3.40.50.1460">
    <property type="match status" value="1"/>
</dbReference>
<evidence type="ECO:0000256" key="1">
    <source>
        <dbReference type="ARBA" id="ARBA00004123"/>
    </source>
</evidence>
<dbReference type="GO" id="GO:0032991">
    <property type="term" value="C:protein-containing complex"/>
    <property type="evidence" value="ECO:0007669"/>
    <property type="project" value="UniProtKB-ARBA"/>
</dbReference>